<dbReference type="OrthoDB" id="8000819at2"/>
<dbReference type="KEGG" id="mrd:Mrad2831_4785"/>
<dbReference type="EMBL" id="CP001001">
    <property type="protein sequence ID" value="ACB26745.1"/>
    <property type="molecule type" value="Genomic_DNA"/>
</dbReference>
<dbReference type="HOGENOM" id="CLU_1904290_0_0_5"/>
<feature type="region of interest" description="Disordered" evidence="1">
    <location>
        <begin position="73"/>
        <end position="98"/>
    </location>
</feature>
<dbReference type="Proteomes" id="UP000006589">
    <property type="component" value="Chromosome"/>
</dbReference>
<dbReference type="RefSeq" id="WP_012321696.1">
    <property type="nucleotide sequence ID" value="NC_010505.1"/>
</dbReference>
<reference evidence="3 4" key="1">
    <citation type="submission" date="2008-03" db="EMBL/GenBank/DDBJ databases">
        <title>Complete sequence of chromosome of Methylobacterium radiotolerans JCM 2831.</title>
        <authorList>
            <consortium name="US DOE Joint Genome Institute"/>
            <person name="Copeland A."/>
            <person name="Lucas S."/>
            <person name="Lapidus A."/>
            <person name="Glavina del Rio T."/>
            <person name="Dalin E."/>
            <person name="Tice H."/>
            <person name="Bruce D."/>
            <person name="Goodwin L."/>
            <person name="Pitluck S."/>
            <person name="Kiss H."/>
            <person name="Brettin T."/>
            <person name="Detter J.C."/>
            <person name="Han C."/>
            <person name="Kuske C.R."/>
            <person name="Schmutz J."/>
            <person name="Larimer F."/>
            <person name="Land M."/>
            <person name="Hauser L."/>
            <person name="Kyrpides N."/>
            <person name="Mikhailova N."/>
            <person name="Marx C.J."/>
            <person name="Richardson P."/>
        </authorList>
    </citation>
    <scope>NUCLEOTIDE SEQUENCE [LARGE SCALE GENOMIC DNA]</scope>
    <source>
        <strain evidence="4">ATCC 27329 / DSM 1819 / JCM 2831 / NBRC 15690 / NCIMB 10815 / 0-1</strain>
    </source>
</reference>
<evidence type="ECO:0000313" key="4">
    <source>
        <dbReference type="Proteomes" id="UP000006589"/>
    </source>
</evidence>
<gene>
    <name evidence="3" type="ordered locus">Mrad2831_4785</name>
</gene>
<evidence type="ECO:0000256" key="1">
    <source>
        <dbReference type="SAM" id="MobiDB-lite"/>
    </source>
</evidence>
<accession>B1M824</accession>
<protein>
    <recommendedName>
        <fullName evidence="2">DUF6894 domain-containing protein</fullName>
    </recommendedName>
</protein>
<organism evidence="3 4">
    <name type="scientific">Methylobacterium radiotolerans (strain ATCC 27329 / DSM 1819 / JCM 2831 / NBRC 15690 / NCIMB 10815 / 0-1)</name>
    <dbReference type="NCBI Taxonomy" id="426355"/>
    <lineage>
        <taxon>Bacteria</taxon>
        <taxon>Pseudomonadati</taxon>
        <taxon>Pseudomonadota</taxon>
        <taxon>Alphaproteobacteria</taxon>
        <taxon>Hyphomicrobiales</taxon>
        <taxon>Methylobacteriaceae</taxon>
        <taxon>Methylobacterium</taxon>
    </lineage>
</organism>
<name>B1M824_METRJ</name>
<dbReference type="InterPro" id="IPR054189">
    <property type="entry name" value="DUF6894"/>
</dbReference>
<evidence type="ECO:0000259" key="2">
    <source>
        <dbReference type="Pfam" id="PF21834"/>
    </source>
</evidence>
<sequence>MPLFYFHLRTPRRLERDTDGLDRPSLEAAYLEACRAIPDLCVDLLHEGTAPLACAFLICDAAQTELMEVPFNERLHDGRKSERAPQAPDLSPSAQVRHGRAMVAEMRAQIAEMRADATEMRTAVERSRVLLKETENAAAKPLR</sequence>
<proteinExistence type="predicted"/>
<dbReference type="AlphaFoldDB" id="B1M824"/>
<feature type="compositionally biased region" description="Basic and acidic residues" evidence="1">
    <location>
        <begin position="73"/>
        <end position="83"/>
    </location>
</feature>
<evidence type="ECO:0000313" key="3">
    <source>
        <dbReference type="EMBL" id="ACB26745.1"/>
    </source>
</evidence>
<dbReference type="GeneID" id="25390640"/>
<dbReference type="Pfam" id="PF21834">
    <property type="entry name" value="DUF6894"/>
    <property type="match status" value="1"/>
</dbReference>
<dbReference type="eggNOG" id="ENOG502ZPH8">
    <property type="taxonomic scope" value="Bacteria"/>
</dbReference>
<feature type="domain" description="DUF6894" evidence="2">
    <location>
        <begin position="3"/>
        <end position="71"/>
    </location>
</feature>